<protein>
    <submittedName>
        <fullName evidence="1">Uncharacterized protein</fullName>
    </submittedName>
</protein>
<sequence length="637" mass="71123">MGKQWLLYKVAGDGPSASCHKKTSGKSRERGGDRPHVSPPPSFGGCMSAIFHLFDIQHHHHHLPFHQPSFIPESSIKLPEEPNIFLKGVEAPRNSLELDEQEPISSSIKLKQETNFTLPMREIQIKTKRSRLMEDVSSECSSSPGTKTPSLVARLMGLDLLPENSSPRPSSSSPRVSSSSSHATPINPLSKLSSHKYNARSLPVSPRTSTAPGPSTEVDYHHRLSLQVNKENKRRYDESTSEYAKQIAKQVRENISRRVGADITNTVKKNEHRRDEFLVVLKPKRPSPPSTAAAIDKSRNLDQGHGREKENYEPRPLSSSSARLRLSEIKNNFNKPNSNSVKSAPLSSTSESSPLMKQEVQVLKPMKVQKCKKIANEKYDLKLKKMHQQVEEPFTKKCNKKSTPLSNHLVKVNTTTKFISFKKDILASSSTTLPQTQVPLASITQLPSCQSRSYNTNGNGNRVAGATTGNSFSDHFDYISKILNHSGIEKNTPISISHWYSPSHPLHPTIFHQIEKTATDIADQKLIFEVVDEVLVDILKPYISMKPWAFGQLVSHRMFGSELIEKLCEKIGCLPGADCQVLEDIDGLIEGDMRRRTRVVGEIAFEEEAEELVAEMERDMVDTLVNEMAGIILHVGC</sequence>
<evidence type="ECO:0000313" key="1">
    <source>
        <dbReference type="EMBL" id="KAI3793059.1"/>
    </source>
</evidence>
<keyword evidence="2" id="KW-1185">Reference proteome</keyword>
<accession>A0ACB9HB32</accession>
<reference evidence="1 2" key="2">
    <citation type="journal article" date="2022" name="Mol. Ecol. Resour.">
        <title>The genomes of chicory, endive, great burdock and yacon provide insights into Asteraceae paleo-polyploidization history and plant inulin production.</title>
        <authorList>
            <person name="Fan W."/>
            <person name="Wang S."/>
            <person name="Wang H."/>
            <person name="Wang A."/>
            <person name="Jiang F."/>
            <person name="Liu H."/>
            <person name="Zhao H."/>
            <person name="Xu D."/>
            <person name="Zhang Y."/>
        </authorList>
    </citation>
    <scope>NUCLEOTIDE SEQUENCE [LARGE SCALE GENOMIC DNA]</scope>
    <source>
        <strain evidence="2">cv. Yunnan</strain>
        <tissue evidence="1">Leaves</tissue>
    </source>
</reference>
<evidence type="ECO:0000313" key="2">
    <source>
        <dbReference type="Proteomes" id="UP001056120"/>
    </source>
</evidence>
<comment type="caution">
    <text evidence="1">The sequence shown here is derived from an EMBL/GenBank/DDBJ whole genome shotgun (WGS) entry which is preliminary data.</text>
</comment>
<organism evidence="1 2">
    <name type="scientific">Smallanthus sonchifolius</name>
    <dbReference type="NCBI Taxonomy" id="185202"/>
    <lineage>
        <taxon>Eukaryota</taxon>
        <taxon>Viridiplantae</taxon>
        <taxon>Streptophyta</taxon>
        <taxon>Embryophyta</taxon>
        <taxon>Tracheophyta</taxon>
        <taxon>Spermatophyta</taxon>
        <taxon>Magnoliopsida</taxon>
        <taxon>eudicotyledons</taxon>
        <taxon>Gunneridae</taxon>
        <taxon>Pentapetalae</taxon>
        <taxon>asterids</taxon>
        <taxon>campanulids</taxon>
        <taxon>Asterales</taxon>
        <taxon>Asteraceae</taxon>
        <taxon>Asteroideae</taxon>
        <taxon>Heliantheae alliance</taxon>
        <taxon>Millerieae</taxon>
        <taxon>Smallanthus</taxon>
    </lineage>
</organism>
<dbReference type="EMBL" id="CM042029">
    <property type="protein sequence ID" value="KAI3793059.1"/>
    <property type="molecule type" value="Genomic_DNA"/>
</dbReference>
<name>A0ACB9HB32_9ASTR</name>
<proteinExistence type="predicted"/>
<gene>
    <name evidence="1" type="ORF">L1987_35671</name>
</gene>
<dbReference type="Proteomes" id="UP001056120">
    <property type="component" value="Linkage Group LG12"/>
</dbReference>
<reference evidence="2" key="1">
    <citation type="journal article" date="2022" name="Mol. Ecol. Resour.">
        <title>The genomes of chicory, endive, great burdock and yacon provide insights into Asteraceae palaeo-polyploidization history and plant inulin production.</title>
        <authorList>
            <person name="Fan W."/>
            <person name="Wang S."/>
            <person name="Wang H."/>
            <person name="Wang A."/>
            <person name="Jiang F."/>
            <person name="Liu H."/>
            <person name="Zhao H."/>
            <person name="Xu D."/>
            <person name="Zhang Y."/>
        </authorList>
    </citation>
    <scope>NUCLEOTIDE SEQUENCE [LARGE SCALE GENOMIC DNA]</scope>
    <source>
        <strain evidence="2">cv. Yunnan</strain>
    </source>
</reference>